<dbReference type="InterPro" id="IPR029032">
    <property type="entry name" value="AhpD-like"/>
</dbReference>
<reference evidence="2" key="1">
    <citation type="submission" date="2022-03" db="EMBL/GenBank/DDBJ databases">
        <title>Streptomyces 7R015 and 7R016 isolated from Barleria lupulina in Thailand.</title>
        <authorList>
            <person name="Kanchanasin P."/>
            <person name="Phongsopitanun W."/>
            <person name="Tanasupawat S."/>
        </authorList>
    </citation>
    <scope>NUCLEOTIDE SEQUENCE</scope>
    <source>
        <strain evidence="2">7R016</strain>
    </source>
</reference>
<dbReference type="Proteomes" id="UP001165270">
    <property type="component" value="Unassembled WGS sequence"/>
</dbReference>
<protein>
    <submittedName>
        <fullName evidence="2">Carboxymuconolactone decarboxylase family protein</fullName>
    </submittedName>
</protein>
<evidence type="ECO:0000313" key="2">
    <source>
        <dbReference type="EMBL" id="MCI3244184.1"/>
    </source>
</evidence>
<comment type="caution">
    <text evidence="2">The sequence shown here is derived from an EMBL/GenBank/DDBJ whole genome shotgun (WGS) entry which is preliminary data.</text>
</comment>
<dbReference type="InterPro" id="IPR003779">
    <property type="entry name" value="CMD-like"/>
</dbReference>
<keyword evidence="3" id="KW-1185">Reference proteome</keyword>
<sequence>MSELARIEPADATGEVADLYDQLQTTIGVVPNMVRYMANSPAVVKAWMTLSGALDGGVLPAAVRHRLALTSAEYNRCTYCLSAHTFLAKNVAKLDQAEIDHARDAASDDPHTDAVLKLSDALARGRGSVADEDIKEARAAGVTDAEIAEIIANLALNVLTNYFNRFNDTPNEYPVLVTPR</sequence>
<dbReference type="SUPFAM" id="SSF69118">
    <property type="entry name" value="AhpD-like"/>
    <property type="match status" value="1"/>
</dbReference>
<feature type="domain" description="Carboxymuconolactone decarboxylase-like" evidence="1">
    <location>
        <begin position="41"/>
        <end position="118"/>
    </location>
</feature>
<dbReference type="EMBL" id="JALDAX010000014">
    <property type="protein sequence ID" value="MCI3244184.1"/>
    <property type="molecule type" value="Genomic_DNA"/>
</dbReference>
<name>A0ABS9XQ38_9ACTN</name>
<gene>
    <name evidence="2" type="ORF">MQN93_31140</name>
</gene>
<proteinExistence type="predicted"/>
<evidence type="ECO:0000313" key="3">
    <source>
        <dbReference type="Proteomes" id="UP001165270"/>
    </source>
</evidence>
<evidence type="ECO:0000259" key="1">
    <source>
        <dbReference type="Pfam" id="PF02627"/>
    </source>
</evidence>
<accession>A0ABS9XQ38</accession>
<dbReference type="RefSeq" id="WP_242712186.1">
    <property type="nucleotide sequence ID" value="NZ_JALDAX010000014.1"/>
</dbReference>
<dbReference type="Pfam" id="PF02627">
    <property type="entry name" value="CMD"/>
    <property type="match status" value="1"/>
</dbReference>
<dbReference type="Gene3D" id="1.20.1290.10">
    <property type="entry name" value="AhpD-like"/>
    <property type="match status" value="1"/>
</dbReference>
<dbReference type="PANTHER" id="PTHR35446">
    <property type="entry name" value="SI:CH211-175M2.5"/>
    <property type="match status" value="1"/>
</dbReference>
<organism evidence="2 3">
    <name type="scientific">Streptomyces spinosisporus</name>
    <dbReference type="NCBI Taxonomy" id="2927582"/>
    <lineage>
        <taxon>Bacteria</taxon>
        <taxon>Bacillati</taxon>
        <taxon>Actinomycetota</taxon>
        <taxon>Actinomycetes</taxon>
        <taxon>Kitasatosporales</taxon>
        <taxon>Streptomycetaceae</taxon>
        <taxon>Streptomyces</taxon>
    </lineage>
</organism>
<dbReference type="PANTHER" id="PTHR35446:SF3">
    <property type="entry name" value="CMD DOMAIN-CONTAINING PROTEIN"/>
    <property type="match status" value="1"/>
</dbReference>